<proteinExistence type="predicted"/>
<accession>A0AAF0UAJ6</accession>
<organism evidence="3 4">
    <name type="scientific">Solanum verrucosum</name>
    <dbReference type="NCBI Taxonomy" id="315347"/>
    <lineage>
        <taxon>Eukaryota</taxon>
        <taxon>Viridiplantae</taxon>
        <taxon>Streptophyta</taxon>
        <taxon>Embryophyta</taxon>
        <taxon>Tracheophyta</taxon>
        <taxon>Spermatophyta</taxon>
        <taxon>Magnoliopsida</taxon>
        <taxon>eudicotyledons</taxon>
        <taxon>Gunneridae</taxon>
        <taxon>Pentapetalae</taxon>
        <taxon>asterids</taxon>
        <taxon>lamiids</taxon>
        <taxon>Solanales</taxon>
        <taxon>Solanaceae</taxon>
        <taxon>Solanoideae</taxon>
        <taxon>Solaneae</taxon>
        <taxon>Solanum</taxon>
    </lineage>
</organism>
<keyword evidence="4" id="KW-1185">Reference proteome</keyword>
<name>A0AAF0UAJ6_SOLVR</name>
<dbReference type="Proteomes" id="UP001234989">
    <property type="component" value="Chromosome 8"/>
</dbReference>
<dbReference type="EMBL" id="CP133619">
    <property type="protein sequence ID" value="WMV42041.1"/>
    <property type="molecule type" value="Genomic_DNA"/>
</dbReference>
<evidence type="ECO:0000313" key="3">
    <source>
        <dbReference type="EMBL" id="WMV42041.1"/>
    </source>
</evidence>
<evidence type="ECO:0000256" key="1">
    <source>
        <dbReference type="SAM" id="SignalP"/>
    </source>
</evidence>
<gene>
    <name evidence="3" type="ORF">MTR67_035426</name>
</gene>
<feature type="chain" id="PRO_5042109101" description="Tf2-1-like SH3-like domain-containing protein" evidence="1">
    <location>
        <begin position="19"/>
        <end position="173"/>
    </location>
</feature>
<sequence length="173" mass="20294">MGFCHRLWWSLGSTLLLAEFAYNNSYHSNIQMEPFESLYGKRCIYSIGLFNSFRVVPWGTDLLRDSMDRVSPTKGVMRFGKKEKLSPWFIGPFEILKKCREVMYGLALPLSLSVVHPVFHVSVFKRYRHDDPHVIQWDLISLDQTLSFEEDPIAILYRHTRKLRSNHIDSVKV</sequence>
<evidence type="ECO:0000259" key="2">
    <source>
        <dbReference type="Pfam" id="PF24626"/>
    </source>
</evidence>
<dbReference type="AlphaFoldDB" id="A0AAF0UAJ6"/>
<dbReference type="InterPro" id="IPR056924">
    <property type="entry name" value="SH3_Tf2-1"/>
</dbReference>
<dbReference type="PANTHER" id="PTHR46148">
    <property type="entry name" value="CHROMO DOMAIN-CONTAINING PROTEIN"/>
    <property type="match status" value="1"/>
</dbReference>
<evidence type="ECO:0000313" key="4">
    <source>
        <dbReference type="Proteomes" id="UP001234989"/>
    </source>
</evidence>
<feature type="domain" description="Tf2-1-like SH3-like" evidence="2">
    <location>
        <begin position="76"/>
        <end position="128"/>
    </location>
</feature>
<feature type="signal peptide" evidence="1">
    <location>
        <begin position="1"/>
        <end position="18"/>
    </location>
</feature>
<protein>
    <recommendedName>
        <fullName evidence="2">Tf2-1-like SH3-like domain-containing protein</fullName>
    </recommendedName>
</protein>
<keyword evidence="1" id="KW-0732">Signal</keyword>
<reference evidence="3" key="1">
    <citation type="submission" date="2023-08" db="EMBL/GenBank/DDBJ databases">
        <title>A de novo genome assembly of Solanum verrucosum Schlechtendal, a Mexican diploid species geographically isolated from the other diploid A-genome species in potato relatives.</title>
        <authorList>
            <person name="Hosaka K."/>
        </authorList>
    </citation>
    <scope>NUCLEOTIDE SEQUENCE</scope>
    <source>
        <tissue evidence="3">Young leaves</tissue>
    </source>
</reference>
<dbReference type="PANTHER" id="PTHR46148:SF60">
    <property type="entry name" value="CHROMO DOMAIN-CONTAINING PROTEIN"/>
    <property type="match status" value="1"/>
</dbReference>
<dbReference type="Pfam" id="PF24626">
    <property type="entry name" value="SH3_Tf2-1"/>
    <property type="match status" value="1"/>
</dbReference>